<evidence type="ECO:0000259" key="15">
    <source>
        <dbReference type="PROSITE" id="PS50885"/>
    </source>
</evidence>
<dbReference type="InterPro" id="IPR033479">
    <property type="entry name" value="dCache_1"/>
</dbReference>
<evidence type="ECO:0000256" key="6">
    <source>
        <dbReference type="ARBA" id="ARBA00022679"/>
    </source>
</evidence>
<keyword evidence="5" id="KW-0597">Phosphoprotein</keyword>
<evidence type="ECO:0000256" key="1">
    <source>
        <dbReference type="ARBA" id="ARBA00000085"/>
    </source>
</evidence>
<dbReference type="SUPFAM" id="SSF55874">
    <property type="entry name" value="ATPase domain of HSP90 chaperone/DNA topoisomerase II/histidine kinase"/>
    <property type="match status" value="1"/>
</dbReference>
<keyword evidence="12" id="KW-0902">Two-component regulatory system</keyword>
<protein>
    <recommendedName>
        <fullName evidence="3">histidine kinase</fullName>
        <ecNumber evidence="3">2.7.13.3</ecNumber>
    </recommendedName>
</protein>
<evidence type="ECO:0000256" key="7">
    <source>
        <dbReference type="ARBA" id="ARBA00022692"/>
    </source>
</evidence>
<dbReference type="Pfam" id="PF02518">
    <property type="entry name" value="HATPase_c"/>
    <property type="match status" value="1"/>
</dbReference>
<sequence>MNSRWRNVREWIQRFVLFRDQSFLTKLFLFSSFLVIISMLSVGVISYLRSSLELEEEVKGSSLQVIEQVETHIEYYIRDFEITSLRIINSPQLIDYLKLNSIEEDSDGEIRKSVKAILKDAEYSRSDISNITVILDNNAEVIDTLGDRNYYPASKIRQEYWYSSIPQNGLSLLVSRTLKLSNKEEPVISLVRRLYNPETLQPVGLLLIDINFRRIEEISNKVSLSKNGVFFILDSKGHYVYHPNHLKLGQEADFSQISRFSSQSSGSMILEQQGKHFITYTYSPSLGWRFFTAIPYGQLMRGTIQIGQTIAWTILVSLILAYLLGYGFARSLIGPIKRLQQYMREIEVGNLQARVQVESHDEIGQLTLGFNRMVERLSSLLEEVYFAKLRETEMSLRQKNVELKMLQSQINPHFLYNSLETIRGMALEEEQESIATMAFLLGKLLRFNLRNNLPTVSLGEEQKFAEMYLQIQKFRFEHRFDYQFDIPEWALSYKVVKFSLQPLLENCFVHGFASNVPKLKINISVYRESKHSFVVEITDNGAGISAEILQEIEANLRQMEPKIGESNIGIANVHKRIVNLFGAEFGIRVRSQRGAGTTVSIRMPIVKDGMGEEHNEQHFAGG</sequence>
<dbReference type="EMBL" id="JAFBEB010000002">
    <property type="protein sequence ID" value="MBM7589228.1"/>
    <property type="molecule type" value="Genomic_DNA"/>
</dbReference>
<dbReference type="Gene3D" id="6.10.340.10">
    <property type="match status" value="1"/>
</dbReference>
<comment type="catalytic activity">
    <reaction evidence="1">
        <text>ATP + protein L-histidine = ADP + protein N-phospho-L-histidine.</text>
        <dbReference type="EC" id="2.7.13.3"/>
    </reaction>
</comment>
<dbReference type="InterPro" id="IPR004358">
    <property type="entry name" value="Sig_transdc_His_kin-like_C"/>
</dbReference>
<dbReference type="Proteomes" id="UP000717624">
    <property type="component" value="Unassembled WGS sequence"/>
</dbReference>
<dbReference type="GO" id="GO:0005524">
    <property type="term" value="F:ATP binding"/>
    <property type="evidence" value="ECO:0007669"/>
    <property type="project" value="UniProtKB-KW"/>
</dbReference>
<dbReference type="PRINTS" id="PR00344">
    <property type="entry name" value="BCTRLSENSOR"/>
</dbReference>
<evidence type="ECO:0000256" key="10">
    <source>
        <dbReference type="ARBA" id="ARBA00022840"/>
    </source>
</evidence>
<dbReference type="Gene3D" id="3.30.450.20">
    <property type="entry name" value="PAS domain"/>
    <property type="match status" value="2"/>
</dbReference>
<evidence type="ECO:0000256" key="13">
    <source>
        <dbReference type="ARBA" id="ARBA00023136"/>
    </source>
</evidence>
<comment type="subcellular location">
    <subcellularLocation>
        <location evidence="2">Cell membrane</location>
        <topology evidence="2">Multi-pass membrane protein</topology>
    </subcellularLocation>
</comment>
<feature type="domain" description="HAMP" evidence="15">
    <location>
        <begin position="330"/>
        <end position="382"/>
    </location>
</feature>
<dbReference type="CDD" id="cd06225">
    <property type="entry name" value="HAMP"/>
    <property type="match status" value="1"/>
</dbReference>
<keyword evidence="6 16" id="KW-0808">Transferase</keyword>
<name>A0A938XX18_9BACL</name>
<dbReference type="Gene3D" id="3.30.565.10">
    <property type="entry name" value="Histidine kinase-like ATPase, C-terminal domain"/>
    <property type="match status" value="1"/>
</dbReference>
<accession>A0A938XX18</accession>
<keyword evidence="8" id="KW-0547">Nucleotide-binding</keyword>
<organism evidence="16 17">
    <name type="scientific">Brevibacillus fulvus</name>
    <dbReference type="NCBI Taxonomy" id="1125967"/>
    <lineage>
        <taxon>Bacteria</taxon>
        <taxon>Bacillati</taxon>
        <taxon>Bacillota</taxon>
        <taxon>Bacilli</taxon>
        <taxon>Bacillales</taxon>
        <taxon>Paenibacillaceae</taxon>
        <taxon>Brevibacillus</taxon>
    </lineage>
</organism>
<evidence type="ECO:0000256" key="14">
    <source>
        <dbReference type="SAM" id="Phobius"/>
    </source>
</evidence>
<proteinExistence type="predicted"/>
<evidence type="ECO:0000256" key="2">
    <source>
        <dbReference type="ARBA" id="ARBA00004651"/>
    </source>
</evidence>
<dbReference type="RefSeq" id="WP_204516960.1">
    <property type="nucleotide sequence ID" value="NZ_BAABIN010000015.1"/>
</dbReference>
<dbReference type="GO" id="GO:0000155">
    <property type="term" value="F:phosphorelay sensor kinase activity"/>
    <property type="evidence" value="ECO:0007669"/>
    <property type="project" value="InterPro"/>
</dbReference>
<dbReference type="SMART" id="SM00304">
    <property type="entry name" value="HAMP"/>
    <property type="match status" value="1"/>
</dbReference>
<dbReference type="GO" id="GO:0005886">
    <property type="term" value="C:plasma membrane"/>
    <property type="evidence" value="ECO:0007669"/>
    <property type="project" value="UniProtKB-SubCell"/>
</dbReference>
<dbReference type="Pfam" id="PF00672">
    <property type="entry name" value="HAMP"/>
    <property type="match status" value="1"/>
</dbReference>
<dbReference type="PANTHER" id="PTHR34220:SF11">
    <property type="entry name" value="SENSOR PROTEIN KINASE HPTS"/>
    <property type="match status" value="1"/>
</dbReference>
<keyword evidence="4" id="KW-1003">Cell membrane</keyword>
<keyword evidence="10" id="KW-0067">ATP-binding</keyword>
<evidence type="ECO:0000256" key="4">
    <source>
        <dbReference type="ARBA" id="ARBA00022475"/>
    </source>
</evidence>
<evidence type="ECO:0000256" key="12">
    <source>
        <dbReference type="ARBA" id="ARBA00023012"/>
    </source>
</evidence>
<keyword evidence="11 14" id="KW-1133">Transmembrane helix</keyword>
<dbReference type="EC" id="2.7.13.3" evidence="3"/>
<keyword evidence="7 14" id="KW-0812">Transmembrane</keyword>
<dbReference type="PANTHER" id="PTHR34220">
    <property type="entry name" value="SENSOR HISTIDINE KINASE YPDA"/>
    <property type="match status" value="1"/>
</dbReference>
<dbReference type="Pfam" id="PF06580">
    <property type="entry name" value="His_kinase"/>
    <property type="match status" value="1"/>
</dbReference>
<dbReference type="InterPro" id="IPR036890">
    <property type="entry name" value="HATPase_C_sf"/>
</dbReference>
<keyword evidence="9 16" id="KW-0418">Kinase</keyword>
<keyword evidence="13 14" id="KW-0472">Membrane</keyword>
<evidence type="ECO:0000313" key="16">
    <source>
        <dbReference type="EMBL" id="MBM7589228.1"/>
    </source>
</evidence>
<dbReference type="CDD" id="cd18773">
    <property type="entry name" value="PDC1_HK_sensor"/>
    <property type="match status" value="1"/>
</dbReference>
<evidence type="ECO:0000256" key="9">
    <source>
        <dbReference type="ARBA" id="ARBA00022777"/>
    </source>
</evidence>
<feature type="transmembrane region" description="Helical" evidence="14">
    <location>
        <begin position="27"/>
        <end position="48"/>
    </location>
</feature>
<dbReference type="SUPFAM" id="SSF158472">
    <property type="entry name" value="HAMP domain-like"/>
    <property type="match status" value="1"/>
</dbReference>
<feature type="transmembrane region" description="Helical" evidence="14">
    <location>
        <begin position="310"/>
        <end position="329"/>
    </location>
</feature>
<dbReference type="InterPro" id="IPR003594">
    <property type="entry name" value="HATPase_dom"/>
</dbReference>
<dbReference type="CDD" id="cd12912">
    <property type="entry name" value="PDC2_MCP_like"/>
    <property type="match status" value="1"/>
</dbReference>
<keyword evidence="17" id="KW-1185">Reference proteome</keyword>
<evidence type="ECO:0000313" key="17">
    <source>
        <dbReference type="Proteomes" id="UP000717624"/>
    </source>
</evidence>
<reference evidence="16" key="1">
    <citation type="submission" date="2021-01" db="EMBL/GenBank/DDBJ databases">
        <title>Genomic Encyclopedia of Type Strains, Phase IV (KMG-IV): sequencing the most valuable type-strain genomes for metagenomic binning, comparative biology and taxonomic classification.</title>
        <authorList>
            <person name="Goeker M."/>
        </authorList>
    </citation>
    <scope>NUCLEOTIDE SEQUENCE</scope>
    <source>
        <strain evidence="16">DSM 25523</strain>
    </source>
</reference>
<dbReference type="AlphaFoldDB" id="A0A938XX18"/>
<evidence type="ECO:0000256" key="11">
    <source>
        <dbReference type="ARBA" id="ARBA00022989"/>
    </source>
</evidence>
<evidence type="ECO:0000256" key="5">
    <source>
        <dbReference type="ARBA" id="ARBA00022553"/>
    </source>
</evidence>
<evidence type="ECO:0000256" key="8">
    <source>
        <dbReference type="ARBA" id="ARBA00022741"/>
    </source>
</evidence>
<gene>
    <name evidence="16" type="ORF">JOD01_000826</name>
</gene>
<dbReference type="InterPro" id="IPR010559">
    <property type="entry name" value="Sig_transdc_His_kin_internal"/>
</dbReference>
<dbReference type="Pfam" id="PF02743">
    <property type="entry name" value="dCache_1"/>
    <property type="match status" value="1"/>
</dbReference>
<evidence type="ECO:0000256" key="3">
    <source>
        <dbReference type="ARBA" id="ARBA00012438"/>
    </source>
</evidence>
<dbReference type="PROSITE" id="PS50885">
    <property type="entry name" value="HAMP"/>
    <property type="match status" value="1"/>
</dbReference>
<dbReference type="InterPro" id="IPR003660">
    <property type="entry name" value="HAMP_dom"/>
</dbReference>
<comment type="caution">
    <text evidence="16">The sequence shown here is derived from an EMBL/GenBank/DDBJ whole genome shotgun (WGS) entry which is preliminary data.</text>
</comment>
<dbReference type="InterPro" id="IPR050640">
    <property type="entry name" value="Bact_2-comp_sensor_kinase"/>
</dbReference>